<comment type="caution">
    <text evidence="2">The sequence shown here is derived from an EMBL/GenBank/DDBJ whole genome shotgun (WGS) entry which is preliminary data.</text>
</comment>
<dbReference type="InterPro" id="IPR051114">
    <property type="entry name" value="Mito_RNA_Proc_CCM1"/>
</dbReference>
<dbReference type="Proteomes" id="UP000789831">
    <property type="component" value="Unassembled WGS sequence"/>
</dbReference>
<evidence type="ECO:0000313" key="3">
    <source>
        <dbReference type="Proteomes" id="UP000789831"/>
    </source>
</evidence>
<keyword evidence="3" id="KW-1185">Reference proteome</keyword>
<protein>
    <submittedName>
        <fullName evidence="2">13059_t:CDS:1</fullName>
    </submittedName>
</protein>
<dbReference type="NCBIfam" id="TIGR00756">
    <property type="entry name" value="PPR"/>
    <property type="match status" value="1"/>
</dbReference>
<accession>A0A9N8UVL4</accession>
<dbReference type="InterPro" id="IPR011990">
    <property type="entry name" value="TPR-like_helical_dom_sf"/>
</dbReference>
<gene>
    <name evidence="2" type="ORF">AGERDE_LOCUS98</name>
</gene>
<dbReference type="GO" id="GO:0007005">
    <property type="term" value="P:mitochondrion organization"/>
    <property type="evidence" value="ECO:0007669"/>
    <property type="project" value="TreeGrafter"/>
</dbReference>
<dbReference type="GO" id="GO:0003729">
    <property type="term" value="F:mRNA binding"/>
    <property type="evidence" value="ECO:0007669"/>
    <property type="project" value="TreeGrafter"/>
</dbReference>
<organism evidence="2 3">
    <name type="scientific">Ambispora gerdemannii</name>
    <dbReference type="NCBI Taxonomy" id="144530"/>
    <lineage>
        <taxon>Eukaryota</taxon>
        <taxon>Fungi</taxon>
        <taxon>Fungi incertae sedis</taxon>
        <taxon>Mucoromycota</taxon>
        <taxon>Glomeromycotina</taxon>
        <taxon>Glomeromycetes</taxon>
        <taxon>Archaeosporales</taxon>
        <taxon>Ambisporaceae</taxon>
        <taxon>Ambispora</taxon>
    </lineage>
</organism>
<dbReference type="GO" id="GO:0005739">
    <property type="term" value="C:mitochondrion"/>
    <property type="evidence" value="ECO:0007669"/>
    <property type="project" value="TreeGrafter"/>
</dbReference>
<proteinExistence type="predicted"/>
<dbReference type="Gene3D" id="1.25.40.10">
    <property type="entry name" value="Tetratricopeptide repeat domain"/>
    <property type="match status" value="3"/>
</dbReference>
<reference evidence="2" key="1">
    <citation type="submission" date="2021-06" db="EMBL/GenBank/DDBJ databases">
        <authorList>
            <person name="Kallberg Y."/>
            <person name="Tangrot J."/>
            <person name="Rosling A."/>
        </authorList>
    </citation>
    <scope>NUCLEOTIDE SEQUENCE</scope>
    <source>
        <strain evidence="2">MT106</strain>
    </source>
</reference>
<dbReference type="GO" id="GO:0006396">
    <property type="term" value="P:RNA processing"/>
    <property type="evidence" value="ECO:0007669"/>
    <property type="project" value="TreeGrafter"/>
</dbReference>
<dbReference type="PANTHER" id="PTHR47934">
    <property type="entry name" value="PENTATRICOPEPTIDE REPEAT-CONTAINING PROTEIN PET309, MITOCHONDRIAL"/>
    <property type="match status" value="1"/>
</dbReference>
<dbReference type="EMBL" id="CAJVPL010000004">
    <property type="protein sequence ID" value="CAG8433322.1"/>
    <property type="molecule type" value="Genomic_DNA"/>
</dbReference>
<evidence type="ECO:0000313" key="2">
    <source>
        <dbReference type="EMBL" id="CAG8433322.1"/>
    </source>
</evidence>
<dbReference type="InterPro" id="IPR002885">
    <property type="entry name" value="PPR_rpt"/>
</dbReference>
<sequence length="544" mass="64446">MLLLSNNFILSVRIGVRHFETRKKISNYYYSGSIKLQKKSIYSRPTPAVKNSRNFVVNRKALSLLTSLARGDHERAWEEYNSLSKKMQLYILFPEHHSLVLKSIEAPLERTPQLGQQKDYCREKLFIVYRRMLNCKITPNSLDVTHMLKVLSAMGDYRLCDRVWEHIVQYRIKPTTFAYNCYMKSHVTRFYKRLFDEENPNSFKPFYPNYHPSRVTPEEIKQHVLKSFRHLLDSGIHPNRVTYSILMKMFAVTGDVENVRYIFDKAFTEQLPIDNIDQDDEELKNIDAKEYNILPRDETYKQLIKWAYEWNDLDAAYKYYQMLKKEKQVEFIPHRDIMKSLINHVFEKGNETDALSIFKDCPARETLNSLIKGYAKLSNLKRLNECLYELMPQNKIFPSVETFNMLIYGYGKLGHLVRMHEIFDKYMPQYSAKPSLDTFHLLITSSQLWGDVKNLRRYYDIVNDTGYQYIPNTTIIQSLIDYECAEHSPEAAVKLLKDMRDRHTIGPIGAFLSQIYLKLTQNKYSRDTDKFIREFGEYFNTTKV</sequence>
<dbReference type="Pfam" id="PF13812">
    <property type="entry name" value="PPR_3"/>
    <property type="match status" value="2"/>
</dbReference>
<dbReference type="PANTHER" id="PTHR47934:SF6">
    <property type="entry name" value="MITOCHONDRIAL GROUP I INTRON SPLICING FACTOR CCM1-RELATED"/>
    <property type="match status" value="1"/>
</dbReference>
<evidence type="ECO:0000256" key="1">
    <source>
        <dbReference type="PROSITE-ProRule" id="PRU00708"/>
    </source>
</evidence>
<dbReference type="OrthoDB" id="185373at2759"/>
<dbReference type="PROSITE" id="PS51375">
    <property type="entry name" value="PPR"/>
    <property type="match status" value="1"/>
</dbReference>
<dbReference type="Pfam" id="PF01535">
    <property type="entry name" value="PPR"/>
    <property type="match status" value="1"/>
</dbReference>
<name>A0A9N8UVL4_9GLOM</name>
<dbReference type="AlphaFoldDB" id="A0A9N8UVL4"/>
<feature type="repeat" description="PPR" evidence="1">
    <location>
        <begin position="399"/>
        <end position="434"/>
    </location>
</feature>